<evidence type="ECO:0000313" key="1">
    <source>
        <dbReference type="EMBL" id="MBE1503014.1"/>
    </source>
</evidence>
<evidence type="ECO:0000313" key="2">
    <source>
        <dbReference type="Proteomes" id="UP000620262"/>
    </source>
</evidence>
<reference evidence="1 2" key="1">
    <citation type="submission" date="2020-10" db="EMBL/GenBank/DDBJ databases">
        <title>Sequencing the genomes of 1000 actinobacteria strains.</title>
        <authorList>
            <person name="Klenk H.-P."/>
        </authorList>
    </citation>
    <scope>NUCLEOTIDE SEQUENCE [LARGE SCALE GENOMIC DNA]</scope>
    <source>
        <strain evidence="1 2">DSM 7307</strain>
    </source>
</reference>
<proteinExistence type="predicted"/>
<name>A0ABR9IIJ8_RHIVS</name>
<accession>A0ABR9IIJ8</accession>
<protein>
    <submittedName>
        <fullName evidence="1">Uncharacterized protein</fullName>
    </submittedName>
</protein>
<gene>
    <name evidence="1" type="ORF">H4W29_000195</name>
</gene>
<keyword evidence="2" id="KW-1185">Reference proteome</keyword>
<dbReference type="Proteomes" id="UP000620262">
    <property type="component" value="Unassembled WGS sequence"/>
</dbReference>
<dbReference type="EMBL" id="JADBEC010000001">
    <property type="protein sequence ID" value="MBE1503014.1"/>
    <property type="molecule type" value="Genomic_DNA"/>
</dbReference>
<comment type="caution">
    <text evidence="1">The sequence shown here is derived from an EMBL/GenBank/DDBJ whole genome shotgun (WGS) entry which is preliminary data.</text>
</comment>
<sequence>MPGSSSFAAINHSIFSSRFVTIQQHFFTMVRVWCRRGEFVHFPPQRGRSAISGRGDDKRRVCVSSSMGRIFSGNARQSDSRGEKPAAAAVLLFAKGISGRESASPVVLQIHDFPSFSRPRHEASFSRHGSDTGLVTFAVYEDDKGGRAGTRVAKGVPQASHASRAGSRMVHKDVLVLKEGHGAGSDAGKGALEPAAGSLAWKECIHAGRTAKKAAARRL</sequence>
<organism evidence="1 2">
    <name type="scientific">Rhizobium viscosum</name>
    <name type="common">Arthrobacter viscosus</name>
    <dbReference type="NCBI Taxonomy" id="1673"/>
    <lineage>
        <taxon>Bacteria</taxon>
        <taxon>Pseudomonadati</taxon>
        <taxon>Pseudomonadota</taxon>
        <taxon>Alphaproteobacteria</taxon>
        <taxon>Hyphomicrobiales</taxon>
        <taxon>Rhizobiaceae</taxon>
        <taxon>Rhizobium/Agrobacterium group</taxon>
        <taxon>Rhizobium</taxon>
    </lineage>
</organism>